<evidence type="ECO:0000256" key="1">
    <source>
        <dbReference type="ARBA" id="ARBA00022722"/>
    </source>
</evidence>
<dbReference type="PANTHER" id="PTHR15749:SF4">
    <property type="entry name" value="FANCONI-ASSOCIATED NUCLEASE 1"/>
    <property type="match status" value="1"/>
</dbReference>
<evidence type="ECO:0000259" key="7">
    <source>
        <dbReference type="SMART" id="SM00990"/>
    </source>
</evidence>
<evidence type="ECO:0000256" key="2">
    <source>
        <dbReference type="ARBA" id="ARBA00022723"/>
    </source>
</evidence>
<proteinExistence type="inferred from homology"/>
<evidence type="ECO:0000313" key="9">
    <source>
        <dbReference type="Proteomes" id="UP000324800"/>
    </source>
</evidence>
<gene>
    <name evidence="8" type="ORF">EZS28_004718</name>
</gene>
<dbReference type="GO" id="GO:0046872">
    <property type="term" value="F:metal ion binding"/>
    <property type="evidence" value="ECO:0007669"/>
    <property type="project" value="UniProtKB-KW"/>
</dbReference>
<dbReference type="GO" id="GO:0017108">
    <property type="term" value="F:5'-flap endonuclease activity"/>
    <property type="evidence" value="ECO:0007669"/>
    <property type="project" value="TreeGrafter"/>
</dbReference>
<evidence type="ECO:0000256" key="3">
    <source>
        <dbReference type="ARBA" id="ARBA00022801"/>
    </source>
</evidence>
<dbReference type="GO" id="GO:0004528">
    <property type="term" value="F:phosphodiesterase I activity"/>
    <property type="evidence" value="ECO:0007669"/>
    <property type="project" value="UniProtKB-EC"/>
</dbReference>
<keyword evidence="4 5" id="KW-0460">Magnesium</keyword>
<comment type="catalytic activity">
    <reaction evidence="5">
        <text>Hydrolytically removes 5'-nucleotides successively from the 3'-hydroxy termini of 3'-hydroxy-terminated oligonucleotides.</text>
        <dbReference type="EC" id="3.1.4.1"/>
    </reaction>
</comment>
<comment type="similarity">
    <text evidence="5">Belongs to the FAN1 family.</text>
</comment>
<comment type="function">
    <text evidence="5">Nuclease required for the repair of DNA interstrand cross-links (ICL). Acts as a 5'-3' exonuclease that anchors at a cut end of DNA and cleaves DNA successively at every third nucleotide, allowing to excise an ICL from one strand through flanking incisions.</text>
</comment>
<keyword evidence="5" id="KW-0234">DNA repair</keyword>
<keyword evidence="2 5" id="KW-0479">Metal-binding</keyword>
<protein>
    <recommendedName>
        <fullName evidence="5">Fanconi-associated nuclease</fullName>
        <ecNumber evidence="5">3.1.4.1</ecNumber>
    </recommendedName>
</protein>
<dbReference type="Proteomes" id="UP000324800">
    <property type="component" value="Unassembled WGS sequence"/>
</dbReference>
<dbReference type="OrthoDB" id="76364at2759"/>
<feature type="compositionally biased region" description="Basic and acidic residues" evidence="6">
    <location>
        <begin position="75"/>
        <end position="86"/>
    </location>
</feature>
<keyword evidence="5" id="KW-0227">DNA damage</keyword>
<dbReference type="InterPro" id="IPR033315">
    <property type="entry name" value="Fan1-like"/>
</dbReference>
<reference evidence="8 9" key="1">
    <citation type="submission" date="2019-03" db="EMBL/GenBank/DDBJ databases">
        <title>Single cell metagenomics reveals metabolic interactions within the superorganism composed of flagellate Streblomastix strix and complex community of Bacteroidetes bacteria on its surface.</title>
        <authorList>
            <person name="Treitli S.C."/>
            <person name="Kolisko M."/>
            <person name="Husnik F."/>
            <person name="Keeling P."/>
            <person name="Hampl V."/>
        </authorList>
    </citation>
    <scope>NUCLEOTIDE SEQUENCE [LARGE SCALE GENOMIC DNA]</scope>
    <source>
        <strain evidence="8">ST1C</strain>
    </source>
</reference>
<keyword evidence="1 5" id="KW-0540">Nuclease</keyword>
<dbReference type="PANTHER" id="PTHR15749">
    <property type="entry name" value="FANCONI-ASSOCIATED NUCLEASE 1"/>
    <property type="match status" value="1"/>
</dbReference>
<evidence type="ECO:0000256" key="6">
    <source>
        <dbReference type="SAM" id="MobiDB-lite"/>
    </source>
</evidence>
<dbReference type="GO" id="GO:0070336">
    <property type="term" value="F:flap-structured DNA binding"/>
    <property type="evidence" value="ECO:0007669"/>
    <property type="project" value="TreeGrafter"/>
</dbReference>
<dbReference type="EMBL" id="SNRW01000688">
    <property type="protein sequence ID" value="KAA6399750.1"/>
    <property type="molecule type" value="Genomic_DNA"/>
</dbReference>
<keyword evidence="3 5" id="KW-0378">Hydrolase</keyword>
<evidence type="ECO:0000256" key="4">
    <source>
        <dbReference type="ARBA" id="ARBA00022842"/>
    </source>
</evidence>
<name>A0A5J4WY56_9EUKA</name>
<dbReference type="EC" id="3.1.4.1" evidence="5"/>
<comment type="subcellular location">
    <subcellularLocation>
        <location evidence="5">Nucleus</location>
    </subcellularLocation>
</comment>
<keyword evidence="5" id="KW-0464">Manganese</keyword>
<evidence type="ECO:0000313" key="8">
    <source>
        <dbReference type="EMBL" id="KAA6399750.1"/>
    </source>
</evidence>
<accession>A0A5J4WY56</accession>
<feature type="domain" description="VRR-NUC" evidence="7">
    <location>
        <begin position="1"/>
        <end position="136"/>
    </location>
</feature>
<evidence type="ECO:0000256" key="5">
    <source>
        <dbReference type="RuleBase" id="RU365033"/>
    </source>
</evidence>
<comment type="cofactor">
    <cofactor evidence="5">
        <name>Mg(2+)</name>
        <dbReference type="ChEBI" id="CHEBI:18420"/>
    </cofactor>
    <cofactor evidence="5">
        <name>Mn(2+)</name>
        <dbReference type="ChEBI" id="CHEBI:29035"/>
    </cofactor>
</comment>
<dbReference type="GO" id="GO:0008409">
    <property type="term" value="F:5'-3' exonuclease activity"/>
    <property type="evidence" value="ECO:0007669"/>
    <property type="project" value="TreeGrafter"/>
</dbReference>
<dbReference type="SMART" id="SM00990">
    <property type="entry name" value="VRR_NUC"/>
    <property type="match status" value="1"/>
</dbReference>
<sequence length="137" mass="15761">MIAGVRWDRFEGYLLGQIAGRFGGQLCSEICLLMSLFGEEMKCGFPDLMLCKGGRKEIKEQDDKQLENDQENETIELKTEQQRQNEKQIEEEKIQAFDIMFVEVKGPRDHLSNVQKCWLNTLSSAGVRAIVCRVDEE</sequence>
<dbReference type="AlphaFoldDB" id="A0A5J4WY56"/>
<dbReference type="GO" id="GO:0005634">
    <property type="term" value="C:nucleus"/>
    <property type="evidence" value="ECO:0007669"/>
    <property type="project" value="UniProtKB-SubCell"/>
</dbReference>
<feature type="region of interest" description="Disordered" evidence="6">
    <location>
        <begin position="61"/>
        <end position="86"/>
    </location>
</feature>
<dbReference type="InterPro" id="IPR014883">
    <property type="entry name" value="VRR_NUC"/>
</dbReference>
<organism evidence="8 9">
    <name type="scientific">Streblomastix strix</name>
    <dbReference type="NCBI Taxonomy" id="222440"/>
    <lineage>
        <taxon>Eukaryota</taxon>
        <taxon>Metamonada</taxon>
        <taxon>Preaxostyla</taxon>
        <taxon>Oxymonadida</taxon>
        <taxon>Streblomastigidae</taxon>
        <taxon>Streblomastix</taxon>
    </lineage>
</organism>
<comment type="caution">
    <text evidence="8">The sequence shown here is derived from an EMBL/GenBank/DDBJ whole genome shotgun (WGS) entry which is preliminary data.</text>
</comment>
<dbReference type="Pfam" id="PF08774">
    <property type="entry name" value="VRR_NUC"/>
    <property type="match status" value="1"/>
</dbReference>
<keyword evidence="5" id="KW-0539">Nucleus</keyword>
<dbReference type="GO" id="GO:0036297">
    <property type="term" value="P:interstrand cross-link repair"/>
    <property type="evidence" value="ECO:0007669"/>
    <property type="project" value="InterPro"/>
</dbReference>